<name>X1N6Q0_9ZZZZ</name>
<gene>
    <name evidence="1" type="ORF">S06H3_46225</name>
</gene>
<evidence type="ECO:0008006" key="2">
    <source>
        <dbReference type="Google" id="ProtNLM"/>
    </source>
</evidence>
<dbReference type="AlphaFoldDB" id="X1N6Q0"/>
<feature type="non-terminal residue" evidence="1">
    <location>
        <position position="74"/>
    </location>
</feature>
<organism evidence="1">
    <name type="scientific">marine sediment metagenome</name>
    <dbReference type="NCBI Taxonomy" id="412755"/>
    <lineage>
        <taxon>unclassified sequences</taxon>
        <taxon>metagenomes</taxon>
        <taxon>ecological metagenomes</taxon>
    </lineage>
</organism>
<comment type="caution">
    <text evidence="1">The sequence shown here is derived from an EMBL/GenBank/DDBJ whole genome shotgun (WGS) entry which is preliminary data.</text>
</comment>
<dbReference type="PROSITE" id="PS00198">
    <property type="entry name" value="4FE4S_FER_1"/>
    <property type="match status" value="1"/>
</dbReference>
<sequence length="74" mass="8082">MNLHSFPLGFDDKTAIEEAKRCLNCSVCSECLECVKACEPEAINHEMEDEIAELDVGNIIVATGFGLFKPTGAY</sequence>
<dbReference type="InterPro" id="IPR017900">
    <property type="entry name" value="4Fe4S_Fe_S_CS"/>
</dbReference>
<evidence type="ECO:0000313" key="1">
    <source>
        <dbReference type="EMBL" id="GAI39273.1"/>
    </source>
</evidence>
<proteinExistence type="predicted"/>
<protein>
    <recommendedName>
        <fullName evidence="2">4Fe-4S ferredoxin-type domain-containing protein</fullName>
    </recommendedName>
</protein>
<dbReference type="EMBL" id="BARV01028940">
    <property type="protein sequence ID" value="GAI39273.1"/>
    <property type="molecule type" value="Genomic_DNA"/>
</dbReference>
<accession>X1N6Q0</accession>
<reference evidence="1" key="1">
    <citation type="journal article" date="2014" name="Front. Microbiol.">
        <title>High frequency of phylogenetically diverse reductive dehalogenase-homologous genes in deep subseafloor sedimentary metagenomes.</title>
        <authorList>
            <person name="Kawai M."/>
            <person name="Futagami T."/>
            <person name="Toyoda A."/>
            <person name="Takaki Y."/>
            <person name="Nishi S."/>
            <person name="Hori S."/>
            <person name="Arai W."/>
            <person name="Tsubouchi T."/>
            <person name="Morono Y."/>
            <person name="Uchiyama I."/>
            <person name="Ito T."/>
            <person name="Fujiyama A."/>
            <person name="Inagaki F."/>
            <person name="Takami H."/>
        </authorList>
    </citation>
    <scope>NUCLEOTIDE SEQUENCE</scope>
    <source>
        <strain evidence="1">Expedition CK06-06</strain>
    </source>
</reference>
<dbReference type="SUPFAM" id="SSF54862">
    <property type="entry name" value="4Fe-4S ferredoxins"/>
    <property type="match status" value="1"/>
</dbReference>